<protein>
    <submittedName>
        <fullName evidence="2">Uncharacterized protein</fullName>
    </submittedName>
</protein>
<gene>
    <name evidence="2" type="ORF">E3P90_01112</name>
</gene>
<dbReference type="EMBL" id="SPOF01000009">
    <property type="protein sequence ID" value="TIB14837.1"/>
    <property type="molecule type" value="Genomic_DNA"/>
</dbReference>
<evidence type="ECO:0000313" key="2">
    <source>
        <dbReference type="EMBL" id="TIB14837.1"/>
    </source>
</evidence>
<evidence type="ECO:0000313" key="3">
    <source>
        <dbReference type="Proteomes" id="UP000306954"/>
    </source>
</evidence>
<feature type="region of interest" description="Disordered" evidence="1">
    <location>
        <begin position="1"/>
        <end position="117"/>
    </location>
</feature>
<comment type="caution">
    <text evidence="2">The sequence shown here is derived from an EMBL/GenBank/DDBJ whole genome shotgun (WGS) entry which is preliminary data.</text>
</comment>
<feature type="compositionally biased region" description="Polar residues" evidence="1">
    <location>
        <begin position="40"/>
        <end position="55"/>
    </location>
</feature>
<dbReference type="AlphaFoldDB" id="A0A4T0HJ77"/>
<name>A0A4T0HJ77_WALIC</name>
<sequence>MTHNLPPISSLDLFDRQRGSGVGADRSPPPSLFQFPTELLPSSSFRHPYVTSSRSDPLLGGKKALSDDSANMSPNPSYTWSYPSSNTSSNAYTSRKRPPSTNSGAVNQRNHVKAKNQHSSILVECIELLHQRCDPRTTPPLPPNWHERNLRSVKDKVGAVKDLYLSLTGEPWEQGD</sequence>
<proteinExistence type="predicted"/>
<evidence type="ECO:0000256" key="1">
    <source>
        <dbReference type="SAM" id="MobiDB-lite"/>
    </source>
</evidence>
<accession>A0A4T0HJ77</accession>
<organism evidence="2 3">
    <name type="scientific">Wallemia ichthyophaga</name>
    <dbReference type="NCBI Taxonomy" id="245174"/>
    <lineage>
        <taxon>Eukaryota</taxon>
        <taxon>Fungi</taxon>
        <taxon>Dikarya</taxon>
        <taxon>Basidiomycota</taxon>
        <taxon>Wallemiomycotina</taxon>
        <taxon>Wallemiomycetes</taxon>
        <taxon>Wallemiales</taxon>
        <taxon>Wallemiaceae</taxon>
        <taxon>Wallemia</taxon>
    </lineage>
</organism>
<reference evidence="2 3" key="1">
    <citation type="submission" date="2019-03" db="EMBL/GenBank/DDBJ databases">
        <title>Sequencing 23 genomes of Wallemia ichthyophaga.</title>
        <authorList>
            <person name="Gostincar C."/>
        </authorList>
    </citation>
    <scope>NUCLEOTIDE SEQUENCE [LARGE SCALE GENOMIC DNA]</scope>
    <source>
        <strain evidence="2 3">EXF-8621</strain>
    </source>
</reference>
<feature type="compositionally biased region" description="Polar residues" evidence="1">
    <location>
        <begin position="68"/>
        <end position="109"/>
    </location>
</feature>
<dbReference type="Proteomes" id="UP000306954">
    <property type="component" value="Unassembled WGS sequence"/>
</dbReference>